<dbReference type="AlphaFoldDB" id="A0AAW1MEX1"/>
<keyword evidence="10" id="KW-1185">Reference proteome</keyword>
<dbReference type="PANTHER" id="PTHR21212">
    <property type="entry name" value="BERNARDINELLI-SEIP CONGENITAL LIPODYSTROPHY 2 HOMOLOG BSCL2 PROTEIN"/>
    <property type="match status" value="1"/>
</dbReference>
<feature type="transmembrane region" description="Helical" evidence="8">
    <location>
        <begin position="54"/>
        <end position="77"/>
    </location>
</feature>
<name>A0AAW1MEX1_POPJA</name>
<gene>
    <name evidence="9" type="ORF">QE152_g6917</name>
</gene>
<dbReference type="Pfam" id="PF06775">
    <property type="entry name" value="Seipin"/>
    <property type="match status" value="1"/>
</dbReference>
<evidence type="ECO:0000256" key="5">
    <source>
        <dbReference type="ARBA" id="ARBA00022989"/>
    </source>
</evidence>
<organism evidence="9 10">
    <name type="scientific">Popillia japonica</name>
    <name type="common">Japanese beetle</name>
    <dbReference type="NCBI Taxonomy" id="7064"/>
    <lineage>
        <taxon>Eukaryota</taxon>
        <taxon>Metazoa</taxon>
        <taxon>Ecdysozoa</taxon>
        <taxon>Arthropoda</taxon>
        <taxon>Hexapoda</taxon>
        <taxon>Insecta</taxon>
        <taxon>Pterygota</taxon>
        <taxon>Neoptera</taxon>
        <taxon>Endopterygota</taxon>
        <taxon>Coleoptera</taxon>
        <taxon>Polyphaga</taxon>
        <taxon>Scarabaeiformia</taxon>
        <taxon>Scarabaeidae</taxon>
        <taxon>Rutelinae</taxon>
        <taxon>Popillia</taxon>
    </lineage>
</organism>
<keyword evidence="5 8" id="KW-1133">Transmembrane helix</keyword>
<evidence type="ECO:0000313" key="10">
    <source>
        <dbReference type="Proteomes" id="UP001458880"/>
    </source>
</evidence>
<dbReference type="InterPro" id="IPR009617">
    <property type="entry name" value="Seipin"/>
</dbReference>
<accession>A0AAW1MEX1</accession>
<protein>
    <recommendedName>
        <fullName evidence="2">Seipin</fullName>
    </recommendedName>
</protein>
<dbReference type="GO" id="GO:0005789">
    <property type="term" value="C:endoplasmic reticulum membrane"/>
    <property type="evidence" value="ECO:0007669"/>
    <property type="project" value="UniProtKB-SubCell"/>
</dbReference>
<evidence type="ECO:0000313" key="9">
    <source>
        <dbReference type="EMBL" id="KAK9745365.1"/>
    </source>
</evidence>
<dbReference type="CDD" id="cd23995">
    <property type="entry name" value="Seipin_BSCL2_like"/>
    <property type="match status" value="1"/>
</dbReference>
<keyword evidence="4" id="KW-0256">Endoplasmic reticulum</keyword>
<evidence type="ECO:0000256" key="1">
    <source>
        <dbReference type="ARBA" id="ARBA00004477"/>
    </source>
</evidence>
<comment type="subcellular location">
    <subcellularLocation>
        <location evidence="1">Endoplasmic reticulum membrane</location>
        <topology evidence="1">Multi-pass membrane protein</topology>
    </subcellularLocation>
</comment>
<keyword evidence="7 8" id="KW-0472">Membrane</keyword>
<evidence type="ECO:0000256" key="3">
    <source>
        <dbReference type="ARBA" id="ARBA00022692"/>
    </source>
</evidence>
<evidence type="ECO:0000256" key="8">
    <source>
        <dbReference type="SAM" id="Phobius"/>
    </source>
</evidence>
<dbReference type="PANTHER" id="PTHR21212:SF0">
    <property type="entry name" value="SEIPIN"/>
    <property type="match status" value="1"/>
</dbReference>
<proteinExistence type="predicted"/>
<reference evidence="9 10" key="1">
    <citation type="journal article" date="2024" name="BMC Genomics">
        <title>De novo assembly and annotation of Popillia japonica's genome with initial clues to its potential as an invasive pest.</title>
        <authorList>
            <person name="Cucini C."/>
            <person name="Boschi S."/>
            <person name="Funari R."/>
            <person name="Cardaioli E."/>
            <person name="Iannotti N."/>
            <person name="Marturano G."/>
            <person name="Paoli F."/>
            <person name="Bruttini M."/>
            <person name="Carapelli A."/>
            <person name="Frati F."/>
            <person name="Nardi F."/>
        </authorList>
    </citation>
    <scope>NUCLEOTIDE SEQUENCE [LARGE SCALE GENOMIC DNA]</scope>
    <source>
        <strain evidence="9">DMR45628</strain>
    </source>
</reference>
<dbReference type="GO" id="GO:0140042">
    <property type="term" value="P:lipid droplet formation"/>
    <property type="evidence" value="ECO:0007669"/>
    <property type="project" value="UniProtKB-ARBA"/>
</dbReference>
<feature type="transmembrane region" description="Helical" evidence="8">
    <location>
        <begin position="248"/>
        <end position="271"/>
    </location>
</feature>
<sequence length="348" mass="40319">MGLITYIGTSLSKSFRNNIKLPLIVFVHGIIELFKTKTRSGISQLKTTLFRGTVVAFITSLLVWLSILMYLAFYYAYVPKVSHEKHVHLQFKPCEESSMCSFPSAHVELTKRQQLLMMGQPYRVELVLEMPESPVNKQLGMFMVCADFRGKSNKLITRSCRSAMLHYRSFVLDLIYTVAYSPLLLIGTVEEKQIINIELFEDYYEIENEAVTDVYVEIQSTRIEIYSAKFLLNAHFSGLRYVMFNWPIISAIIGITSNLFFIAVICMISWYQLIHSEEYKRYVLSQKKNQLIHSEEYKRYVLSQKKIEHLQVDLDDGSSTSSTDDASVLEENLRKRYNIHTIGEDDSL</sequence>
<evidence type="ECO:0000256" key="2">
    <source>
        <dbReference type="ARBA" id="ARBA00022064"/>
    </source>
</evidence>
<keyword evidence="6" id="KW-0443">Lipid metabolism</keyword>
<dbReference type="GO" id="GO:0006629">
    <property type="term" value="P:lipid metabolic process"/>
    <property type="evidence" value="ECO:0007669"/>
    <property type="project" value="UniProtKB-KW"/>
</dbReference>
<comment type="caution">
    <text evidence="9">The sequence shown here is derived from an EMBL/GenBank/DDBJ whole genome shotgun (WGS) entry which is preliminary data.</text>
</comment>
<dbReference type="Proteomes" id="UP001458880">
    <property type="component" value="Unassembled WGS sequence"/>
</dbReference>
<evidence type="ECO:0000256" key="4">
    <source>
        <dbReference type="ARBA" id="ARBA00022824"/>
    </source>
</evidence>
<keyword evidence="3 8" id="KW-0812">Transmembrane</keyword>
<dbReference type="EMBL" id="JASPKY010000049">
    <property type="protein sequence ID" value="KAK9745365.1"/>
    <property type="molecule type" value="Genomic_DNA"/>
</dbReference>
<evidence type="ECO:0000256" key="6">
    <source>
        <dbReference type="ARBA" id="ARBA00023098"/>
    </source>
</evidence>
<feature type="transmembrane region" description="Helical" evidence="8">
    <location>
        <begin position="170"/>
        <end position="189"/>
    </location>
</feature>
<evidence type="ECO:0000256" key="7">
    <source>
        <dbReference type="ARBA" id="ARBA00023136"/>
    </source>
</evidence>